<evidence type="ECO:0000313" key="2">
    <source>
        <dbReference type="EMBL" id="MQL69933.1"/>
    </source>
</evidence>
<feature type="region of interest" description="Disordered" evidence="1">
    <location>
        <begin position="1"/>
        <end position="146"/>
    </location>
</feature>
<sequence length="146" mass="16097">MNSCDSKSLPEETKTENYLDHNLGQAKHDSRKTSGQHNAEANPRHTPAETKELTEHRSDQARPESHDTSTNIPDLHKVTKEQPGVTTRDTEQPCENERLTIGTATSDLHKVEGPQAEPTCTSDTPRGQGLHLPVPPRTAPRNGLPK</sequence>
<comment type="caution">
    <text evidence="2">The sequence shown here is derived from an EMBL/GenBank/DDBJ whole genome shotgun (WGS) entry which is preliminary data.</text>
</comment>
<keyword evidence="3" id="KW-1185">Reference proteome</keyword>
<evidence type="ECO:0000256" key="1">
    <source>
        <dbReference type="SAM" id="MobiDB-lite"/>
    </source>
</evidence>
<dbReference type="AlphaFoldDB" id="A0A843TKB8"/>
<feature type="compositionally biased region" description="Basic and acidic residues" evidence="1">
    <location>
        <begin position="8"/>
        <end position="19"/>
    </location>
</feature>
<dbReference type="Proteomes" id="UP000652761">
    <property type="component" value="Unassembled WGS sequence"/>
</dbReference>
<organism evidence="2 3">
    <name type="scientific">Colocasia esculenta</name>
    <name type="common">Wild taro</name>
    <name type="synonym">Arum esculentum</name>
    <dbReference type="NCBI Taxonomy" id="4460"/>
    <lineage>
        <taxon>Eukaryota</taxon>
        <taxon>Viridiplantae</taxon>
        <taxon>Streptophyta</taxon>
        <taxon>Embryophyta</taxon>
        <taxon>Tracheophyta</taxon>
        <taxon>Spermatophyta</taxon>
        <taxon>Magnoliopsida</taxon>
        <taxon>Liliopsida</taxon>
        <taxon>Araceae</taxon>
        <taxon>Aroideae</taxon>
        <taxon>Colocasieae</taxon>
        <taxon>Colocasia</taxon>
    </lineage>
</organism>
<proteinExistence type="predicted"/>
<reference evidence="2" key="1">
    <citation type="submission" date="2017-07" db="EMBL/GenBank/DDBJ databases">
        <title>Taro Niue Genome Assembly and Annotation.</title>
        <authorList>
            <person name="Atibalentja N."/>
            <person name="Keating K."/>
            <person name="Fields C.J."/>
        </authorList>
    </citation>
    <scope>NUCLEOTIDE SEQUENCE</scope>
    <source>
        <strain evidence="2">Niue_2</strain>
        <tissue evidence="2">Leaf</tissue>
    </source>
</reference>
<feature type="compositionally biased region" description="Basic and acidic residues" evidence="1">
    <location>
        <begin position="42"/>
        <end position="67"/>
    </location>
</feature>
<accession>A0A843TKB8</accession>
<evidence type="ECO:0000313" key="3">
    <source>
        <dbReference type="Proteomes" id="UP000652761"/>
    </source>
</evidence>
<name>A0A843TKB8_COLES</name>
<feature type="compositionally biased region" description="Basic and acidic residues" evidence="1">
    <location>
        <begin position="88"/>
        <end position="98"/>
    </location>
</feature>
<dbReference type="EMBL" id="NMUH01000051">
    <property type="protein sequence ID" value="MQL69933.1"/>
    <property type="molecule type" value="Genomic_DNA"/>
</dbReference>
<protein>
    <submittedName>
        <fullName evidence="2">Uncharacterized protein</fullName>
    </submittedName>
</protein>
<gene>
    <name evidence="2" type="ORF">Taro_002245</name>
</gene>